<gene>
    <name evidence="2" type="primary">neuB</name>
    <name evidence="2" type="ORF">EBB54_14750</name>
</gene>
<keyword evidence="3" id="KW-1185">Reference proteome</keyword>
<evidence type="ECO:0000313" key="2">
    <source>
        <dbReference type="EMBL" id="RRK32478.1"/>
    </source>
</evidence>
<dbReference type="CDD" id="cd11615">
    <property type="entry name" value="SAF_NeuB_like"/>
    <property type="match status" value="1"/>
</dbReference>
<dbReference type="SMART" id="SM00858">
    <property type="entry name" value="SAF"/>
    <property type="match status" value="1"/>
</dbReference>
<dbReference type="NCBIfam" id="TIGR03569">
    <property type="entry name" value="NeuB_NnaB"/>
    <property type="match status" value="1"/>
</dbReference>
<organism evidence="2 3">
    <name type="scientific">Schaedlerella arabinosiphila</name>
    <dbReference type="NCBI Taxonomy" id="2044587"/>
    <lineage>
        <taxon>Bacteria</taxon>
        <taxon>Bacillati</taxon>
        <taxon>Bacillota</taxon>
        <taxon>Clostridia</taxon>
        <taxon>Lachnospirales</taxon>
        <taxon>Lachnospiraceae</taxon>
        <taxon>Schaedlerella</taxon>
    </lineage>
</organism>
<dbReference type="EC" id="2.5.1.56" evidence="2"/>
<dbReference type="InterPro" id="IPR013785">
    <property type="entry name" value="Aldolase_TIM"/>
</dbReference>
<reference evidence="2" key="1">
    <citation type="submission" date="2018-10" db="EMBL/GenBank/DDBJ databases">
        <title>Schaedlerella arabinophila gen. nov. sp. nov., isolated from the mouse intestinal tract and comparative analysis with the genome of the closely related altered Schaedler flora strain ASF502.</title>
        <authorList>
            <person name="Miyake S."/>
            <person name="Soh M."/>
            <person name="Seedorf H."/>
        </authorList>
    </citation>
    <scope>NUCLEOTIDE SEQUENCE [LARGE SCALE GENOMIC DNA]</scope>
    <source>
        <strain evidence="2">DSM 106076</strain>
    </source>
</reference>
<dbReference type="InterPro" id="IPR051690">
    <property type="entry name" value="PseI-like"/>
</dbReference>
<keyword evidence="2" id="KW-0808">Transferase</keyword>
<evidence type="ECO:0000259" key="1">
    <source>
        <dbReference type="PROSITE" id="PS50844"/>
    </source>
</evidence>
<dbReference type="GO" id="GO:0047444">
    <property type="term" value="F:N-acylneuraminate-9-phosphate synthase activity"/>
    <property type="evidence" value="ECO:0007669"/>
    <property type="project" value="TreeGrafter"/>
</dbReference>
<dbReference type="Pfam" id="PF03102">
    <property type="entry name" value="NeuB"/>
    <property type="match status" value="1"/>
</dbReference>
<proteinExistence type="predicted"/>
<dbReference type="SUPFAM" id="SSF51269">
    <property type="entry name" value="AFP III-like domain"/>
    <property type="match status" value="1"/>
</dbReference>
<dbReference type="InterPro" id="IPR020007">
    <property type="entry name" value="NeuB/NeuA"/>
</dbReference>
<dbReference type="SUPFAM" id="SSF51569">
    <property type="entry name" value="Aldolase"/>
    <property type="match status" value="1"/>
</dbReference>
<comment type="caution">
    <text evidence="2">The sequence shown here is derived from an EMBL/GenBank/DDBJ whole genome shotgun (WGS) entry which is preliminary data.</text>
</comment>
<dbReference type="Gene3D" id="3.20.20.70">
    <property type="entry name" value="Aldolase class I"/>
    <property type="match status" value="1"/>
</dbReference>
<dbReference type="Proteomes" id="UP000274920">
    <property type="component" value="Unassembled WGS sequence"/>
</dbReference>
<dbReference type="InterPro" id="IPR057736">
    <property type="entry name" value="SAF_PseI/NeuA/NeuB"/>
</dbReference>
<protein>
    <submittedName>
        <fullName evidence="2">N-acetylneuraminate synthase</fullName>
        <ecNumber evidence="2">2.5.1.56</ecNumber>
    </submittedName>
</protein>
<dbReference type="InterPro" id="IPR036732">
    <property type="entry name" value="AFP_Neu5c_C_sf"/>
</dbReference>
<evidence type="ECO:0000313" key="3">
    <source>
        <dbReference type="Proteomes" id="UP000274920"/>
    </source>
</evidence>
<dbReference type="InterPro" id="IPR013974">
    <property type="entry name" value="SAF"/>
</dbReference>
<dbReference type="InterPro" id="IPR013132">
    <property type="entry name" value="PseI/NeuA/B-like_N"/>
</dbReference>
<dbReference type="RefSeq" id="WP_125127943.1">
    <property type="nucleotide sequence ID" value="NZ_RHJS01000002.1"/>
</dbReference>
<accession>A0A3R8LZ92</accession>
<dbReference type="Gene3D" id="3.90.1210.10">
    <property type="entry name" value="Antifreeze-like/N-acetylneuraminic acid synthase C-terminal domain"/>
    <property type="match status" value="1"/>
</dbReference>
<dbReference type="GO" id="GO:0016051">
    <property type="term" value="P:carbohydrate biosynthetic process"/>
    <property type="evidence" value="ECO:0007669"/>
    <property type="project" value="InterPro"/>
</dbReference>
<dbReference type="PROSITE" id="PS50844">
    <property type="entry name" value="AFP_LIKE"/>
    <property type="match status" value="1"/>
</dbReference>
<dbReference type="InterPro" id="IPR006190">
    <property type="entry name" value="SAF_AFP_Neu5Ac"/>
</dbReference>
<feature type="domain" description="AFP-like" evidence="1">
    <location>
        <begin position="286"/>
        <end position="344"/>
    </location>
</feature>
<dbReference type="GO" id="GO:0050462">
    <property type="term" value="F:N-acetylneuraminate synthase activity"/>
    <property type="evidence" value="ECO:0007669"/>
    <property type="project" value="UniProtKB-EC"/>
</dbReference>
<name>A0A3R8LZ92_9FIRM</name>
<dbReference type="PANTHER" id="PTHR42966:SF1">
    <property type="entry name" value="SIALIC ACID SYNTHASE"/>
    <property type="match status" value="1"/>
</dbReference>
<dbReference type="EMBL" id="RHJS01000002">
    <property type="protein sequence ID" value="RRK32478.1"/>
    <property type="molecule type" value="Genomic_DNA"/>
</dbReference>
<sequence length="346" mass="38803">MKKIWIVAEIGCNHNGSEAVARKMVSEAKKCGVDAVKFQTFKAKNLISVYAPKAEYQKITTGEKESQLEMTEKLELSNDAFIRLRDYAKKLDLEVFSTPFDSGAIDFLFSSGQNIWKIPSGEITNLPYIEEIGAIKCKDKQIILSTGMATIDEITSCIEVLEKKGTVRDQITILHCNTEYPTPDHDINLFAINDLRKKFPQYKVGFSDHSIGYVAAISAATLGISMIEKHFTLDKNLPGPDHKASATPDEMKELVCNVRRIEMMLGSDKKIVSESERKNKIVARKSIVAKTKIQSGDLFSEENITCKRPGNGISPMEWYSVLGKRAERDFAFDELITCGGLKWQEE</sequence>
<dbReference type="AlphaFoldDB" id="A0A3R8LZ92"/>
<dbReference type="Pfam" id="PF08666">
    <property type="entry name" value="SAF"/>
    <property type="match status" value="1"/>
</dbReference>
<dbReference type="PANTHER" id="PTHR42966">
    <property type="entry name" value="N-ACETYLNEURAMINATE SYNTHASE"/>
    <property type="match status" value="1"/>
</dbReference>